<feature type="domain" description="C2H2-type" evidence="7">
    <location>
        <begin position="1270"/>
        <end position="1297"/>
    </location>
</feature>
<feature type="region of interest" description="Disordered" evidence="6">
    <location>
        <begin position="685"/>
        <end position="715"/>
    </location>
</feature>
<evidence type="ECO:0000256" key="3">
    <source>
        <dbReference type="ARBA" id="ARBA00022771"/>
    </source>
</evidence>
<dbReference type="PROSITE" id="PS00028">
    <property type="entry name" value="ZINC_FINGER_C2H2_1"/>
    <property type="match status" value="7"/>
</dbReference>
<evidence type="ECO:0000313" key="9">
    <source>
        <dbReference type="RefSeq" id="XP_022323806.1"/>
    </source>
</evidence>
<feature type="compositionally biased region" description="Low complexity" evidence="6">
    <location>
        <begin position="547"/>
        <end position="562"/>
    </location>
</feature>
<dbReference type="PANTHER" id="PTHR24379">
    <property type="entry name" value="KRAB AND ZINC FINGER DOMAIN-CONTAINING"/>
    <property type="match status" value="1"/>
</dbReference>
<sequence>MQTIDEAWRKQIETLCAGFQKSQGEMIIVASQPPRPLFACCTTKVRRQMMRHFSTFRECLKISKHLGSPYVKPCCLCFSVPEKEDVRDCQVEDVWSVLGIKVMRGDKVCVDCSDNLHKFLYFKKKITEIHIKKKLPKKSKSDIATQSSVRNKVSNGFRGQEGVGGQAVKDSVEGQEHYSEVETLLVEMTDSTGDQKEDKSYNQKQNSLSADTKAALSSTVPPQKFATPPTANVKTKVNSSSTSKATPTMFSMVFSGDPKNYCVVQHPPGTVLLTTNHVLKQPPPIGSVPLTNNHVLKQPPPIGSVPLTNNHVLKQPPPIRSIPLTNHYVLKQPPPIGSVPLTNNHVLKQPPPKESVPLTNNQVLKQPPPIESVPLTNNHVLKQPPPIGSVPLTNNHVLKQPPPKESVPLTNNHVLKQPSPKESVPLTNNHVLKQPPPIESVPLTNNHVLKQPPPIGSVPLTNNHVLKQPPPIGSLPLSNNQVLNQTLPIESVPLTNNEIIIQKGGAIMLATQGGGSALPAPISSSTSKMQKTTSYVPIQSKKPPSPQTTQSVTTQVQAKSTTGTLPAPQEDSVGEPSTTKSVNSTPIPVSPKLSNLEESKEKDVVAFKNADLSQAAPLPAPVPSAFIRALPKSEETSPPNIQIITNPTSTSQSKTTTPLAVPSMAGNLAEQGLMPLRVTDISNYSPQGHSAAAKQQTMAPPRVTTEQENPSSRGDSSFIKIGKMTYQLVVKNNQQLLVPGLPQLPYKQRSSTKKKKNLHWLPTDNNFDCRKRKFTFEHPEKEILKKQRSNAKVNLLAMSESESDPEEIEVGEDRRVARLEEEVTSSAPIPSSHDHYYTHGQGEKPDVSCRHCVFRASYWKTMADHMRKHQMKRYCIKCNRFLKNSFVYHACSRNTCRQTRKHVCLVCSKLNDNAVNLYKHYQEHHETEIEQEGHCHSLYSSVRPQNIFICKGCLRVELSEHNMLCHVKNAHMSDGEEDPNSQLLLKNEPVCVCPVCWLHFPEKKFLDFHIEVFHMAKPGTELVCHLCSKCFTSKLDLVDHYSTHWWDIKYRCGICRQQTDPMSSLEELRSHRNALHPTNSLSALLLCPIENCEKTFQEDTEFLQHITQHELENKFTQKCSKCSFTATSTTLMTKHEERFHYEPNKRCFVCTKRLKTPEALTAHMDRHAREEDPELFICEQCGKQNSTRRQHQQHMKKHTYNDKQKLHSCQVCGEKYKRSRTLYLHILRRHPEVKQDRLLEKFLCIYCDYVTFNKVELGRHMMSHKGVKPYMCNFCERCFRDKQKYSMHLKQHKEGRSNRIFRCFVCHLDREIAEMRPHLNSESHKLNCQLGGLNLQDYNKDLLQLFPSKVTSSLLDRKIYAEWSLKAECGRVHEEHCKRAEEQMEGEGQSYTVYTPEGEELLIEVPATHPQCPECGLLFKTDTQLFQHKEYVRHLELTTIRNEFRCQVCDIYLFGRLSVAEHARCQHHLDMCRDQGVRPEDILNTNEIPRNLYEKGKMVGQTFGYRCNVCDVIFFTKSSKKSHIYKPGHVEKCQELGLDPADWDQFEDNSHKKKILKKKKEDRP</sequence>
<feature type="domain" description="C2H2-type" evidence="7">
    <location>
        <begin position="1176"/>
        <end position="1203"/>
    </location>
</feature>
<name>A0A8B8DA72_CRAVI</name>
<dbReference type="GeneID" id="111124863"/>
<feature type="compositionally biased region" description="Low complexity" evidence="6">
    <location>
        <begin position="523"/>
        <end position="534"/>
    </location>
</feature>
<reference evidence="9" key="2">
    <citation type="submission" date="2025-08" db="UniProtKB">
        <authorList>
            <consortium name="RefSeq"/>
        </authorList>
    </citation>
    <scope>IDENTIFICATION</scope>
    <source>
        <tissue evidence="9">Whole sample</tissue>
    </source>
</reference>
<feature type="compositionally biased region" description="Polar residues" evidence="6">
    <location>
        <begin position="202"/>
        <end position="221"/>
    </location>
</feature>
<feature type="region of interest" description="Disordered" evidence="6">
    <location>
        <begin position="515"/>
        <end position="598"/>
    </location>
</feature>
<evidence type="ECO:0000256" key="6">
    <source>
        <dbReference type="SAM" id="MobiDB-lite"/>
    </source>
</evidence>
<dbReference type="RefSeq" id="XP_022323806.1">
    <property type="nucleotide sequence ID" value="XM_022468098.1"/>
</dbReference>
<reference evidence="8" key="1">
    <citation type="submission" date="2024-06" db="UniProtKB">
        <authorList>
            <consortium name="RefSeq"/>
        </authorList>
    </citation>
    <scope>NUCLEOTIDE SEQUENCE [LARGE SCALE GENOMIC DNA]</scope>
</reference>
<feature type="domain" description="C2H2-type" evidence="7">
    <location>
        <begin position="1085"/>
        <end position="1114"/>
    </location>
</feature>
<dbReference type="KEGG" id="cvn:111124863"/>
<dbReference type="InterPro" id="IPR036236">
    <property type="entry name" value="Znf_C2H2_sf"/>
</dbReference>
<evidence type="ECO:0000256" key="1">
    <source>
        <dbReference type="ARBA" id="ARBA00022723"/>
    </source>
</evidence>
<keyword evidence="1" id="KW-0479">Metal-binding</keyword>
<feature type="domain" description="C2H2-type" evidence="7">
    <location>
        <begin position="1022"/>
        <end position="1044"/>
    </location>
</feature>
<feature type="domain" description="C2H2-type" evidence="7">
    <location>
        <begin position="1207"/>
        <end position="1235"/>
    </location>
</feature>
<dbReference type="PROSITE" id="PS50157">
    <property type="entry name" value="ZINC_FINGER_C2H2_2"/>
    <property type="match status" value="6"/>
</dbReference>
<evidence type="ECO:0000256" key="4">
    <source>
        <dbReference type="ARBA" id="ARBA00022833"/>
    </source>
</evidence>
<feature type="domain" description="C2H2-type" evidence="7">
    <location>
        <begin position="1242"/>
        <end position="1269"/>
    </location>
</feature>
<keyword evidence="3 5" id="KW-0863">Zinc-finger</keyword>
<protein>
    <submittedName>
        <fullName evidence="9">Uncharacterized protein LOC111124863</fullName>
    </submittedName>
</protein>
<dbReference type="GO" id="GO:0008270">
    <property type="term" value="F:zinc ion binding"/>
    <property type="evidence" value="ECO:0007669"/>
    <property type="project" value="UniProtKB-KW"/>
</dbReference>
<gene>
    <name evidence="9" type="primary">LOC111124863</name>
</gene>
<dbReference type="OrthoDB" id="6077919at2759"/>
<dbReference type="Gene3D" id="3.30.160.60">
    <property type="entry name" value="Classic Zinc Finger"/>
    <property type="match status" value="4"/>
</dbReference>
<evidence type="ECO:0000259" key="7">
    <source>
        <dbReference type="PROSITE" id="PS50157"/>
    </source>
</evidence>
<feature type="compositionally biased region" description="Low complexity" evidence="6">
    <location>
        <begin position="232"/>
        <end position="242"/>
    </location>
</feature>
<dbReference type="Proteomes" id="UP000694844">
    <property type="component" value="Chromosome 1"/>
</dbReference>
<proteinExistence type="predicted"/>
<feature type="region of interest" description="Disordered" evidence="6">
    <location>
        <begin position="822"/>
        <end position="844"/>
    </location>
</feature>
<feature type="region of interest" description="Disordered" evidence="6">
    <location>
        <begin position="190"/>
        <end position="242"/>
    </location>
</feature>
<feature type="compositionally biased region" description="Basic and acidic residues" evidence="6">
    <location>
        <begin position="832"/>
        <end position="844"/>
    </location>
</feature>
<dbReference type="PANTHER" id="PTHR24379:SF121">
    <property type="entry name" value="C2H2-TYPE DOMAIN-CONTAINING PROTEIN"/>
    <property type="match status" value="1"/>
</dbReference>
<keyword evidence="4" id="KW-0862">Zinc</keyword>
<organism evidence="8 9">
    <name type="scientific">Crassostrea virginica</name>
    <name type="common">Eastern oyster</name>
    <dbReference type="NCBI Taxonomy" id="6565"/>
    <lineage>
        <taxon>Eukaryota</taxon>
        <taxon>Metazoa</taxon>
        <taxon>Spiralia</taxon>
        <taxon>Lophotrochozoa</taxon>
        <taxon>Mollusca</taxon>
        <taxon>Bivalvia</taxon>
        <taxon>Autobranchia</taxon>
        <taxon>Pteriomorphia</taxon>
        <taxon>Ostreida</taxon>
        <taxon>Ostreoidea</taxon>
        <taxon>Ostreidae</taxon>
        <taxon>Crassostrea</taxon>
    </lineage>
</organism>
<feature type="compositionally biased region" description="Low complexity" evidence="6">
    <location>
        <begin position="645"/>
        <end position="657"/>
    </location>
</feature>
<evidence type="ECO:0000256" key="5">
    <source>
        <dbReference type="PROSITE-ProRule" id="PRU00042"/>
    </source>
</evidence>
<evidence type="ECO:0000256" key="2">
    <source>
        <dbReference type="ARBA" id="ARBA00022737"/>
    </source>
</evidence>
<accession>A0A8B8DA72</accession>
<dbReference type="InterPro" id="IPR013087">
    <property type="entry name" value="Znf_C2H2_type"/>
</dbReference>
<feature type="region of interest" description="Disordered" evidence="6">
    <location>
        <begin position="634"/>
        <end position="658"/>
    </location>
</feature>
<dbReference type="SUPFAM" id="SSF57667">
    <property type="entry name" value="beta-beta-alpha zinc fingers"/>
    <property type="match status" value="3"/>
</dbReference>
<evidence type="ECO:0000313" key="8">
    <source>
        <dbReference type="Proteomes" id="UP000694844"/>
    </source>
</evidence>
<feature type="compositionally biased region" description="Polar residues" evidence="6">
    <location>
        <begin position="575"/>
        <end position="587"/>
    </location>
</feature>
<dbReference type="SMART" id="SM00355">
    <property type="entry name" value="ZnF_C2H2"/>
    <property type="match status" value="17"/>
</dbReference>
<keyword evidence="2" id="KW-0677">Repeat</keyword>
<keyword evidence="8" id="KW-1185">Reference proteome</keyword>